<dbReference type="EMBL" id="JBAHYK010005567">
    <property type="protein sequence ID" value="KAL0562481.1"/>
    <property type="molecule type" value="Genomic_DNA"/>
</dbReference>
<comment type="caution">
    <text evidence="1">The sequence shown here is derived from an EMBL/GenBank/DDBJ whole genome shotgun (WGS) entry which is preliminary data.</text>
</comment>
<gene>
    <name evidence="1" type="ORF">V5O48_019606</name>
</gene>
<keyword evidence="2" id="KW-1185">Reference proteome</keyword>
<proteinExistence type="predicted"/>
<evidence type="ECO:0000313" key="2">
    <source>
        <dbReference type="Proteomes" id="UP001465976"/>
    </source>
</evidence>
<organism evidence="1 2">
    <name type="scientific">Marasmius crinis-equi</name>
    <dbReference type="NCBI Taxonomy" id="585013"/>
    <lineage>
        <taxon>Eukaryota</taxon>
        <taxon>Fungi</taxon>
        <taxon>Dikarya</taxon>
        <taxon>Basidiomycota</taxon>
        <taxon>Agaricomycotina</taxon>
        <taxon>Agaricomycetes</taxon>
        <taxon>Agaricomycetidae</taxon>
        <taxon>Agaricales</taxon>
        <taxon>Marasmiineae</taxon>
        <taxon>Marasmiaceae</taxon>
        <taxon>Marasmius</taxon>
    </lineage>
</organism>
<reference evidence="1 2" key="1">
    <citation type="submission" date="2024-02" db="EMBL/GenBank/DDBJ databases">
        <title>A draft genome for the cacao thread blight pathogen Marasmius crinis-equi.</title>
        <authorList>
            <person name="Cohen S.P."/>
            <person name="Baruah I.K."/>
            <person name="Amoako-Attah I."/>
            <person name="Bukari Y."/>
            <person name="Meinhardt L.W."/>
            <person name="Bailey B.A."/>
        </authorList>
    </citation>
    <scope>NUCLEOTIDE SEQUENCE [LARGE SCALE GENOMIC DNA]</scope>
    <source>
        <strain evidence="1 2">GH-76</strain>
    </source>
</reference>
<evidence type="ECO:0000313" key="1">
    <source>
        <dbReference type="EMBL" id="KAL0562481.1"/>
    </source>
</evidence>
<protein>
    <submittedName>
        <fullName evidence="1">Uncharacterized protein</fullName>
    </submittedName>
</protein>
<dbReference type="Proteomes" id="UP001465976">
    <property type="component" value="Unassembled WGS sequence"/>
</dbReference>
<sequence length="75" mass="8396">MSLTGNQWIIVSTRPSKNRTSEEREVLYLTPSEGRKDDEGNAKGAVVYERLRDCVDNGADADGWDVLTHDLQKTS</sequence>
<name>A0ABR3EHX2_9AGAR</name>
<feature type="non-terminal residue" evidence="1">
    <location>
        <position position="75"/>
    </location>
</feature>
<accession>A0ABR3EHX2</accession>